<proteinExistence type="predicted"/>
<dbReference type="NCBIfam" id="TIGR04071">
    <property type="entry name" value="methanobac_OB3b"/>
    <property type="match status" value="1"/>
</dbReference>
<keyword evidence="2" id="KW-1185">Reference proteome</keyword>
<dbReference type="GeneID" id="89223761"/>
<protein>
    <submittedName>
        <fullName evidence="1">Methanobactin</fullName>
    </submittedName>
</protein>
<dbReference type="KEGG" id="kre:GWK63_04730"/>
<dbReference type="InterPro" id="IPR023963">
    <property type="entry name" value="Methanobactin_OB3b"/>
</dbReference>
<accession>A0A858JK10</accession>
<gene>
    <name evidence="1" type="primary">mbnA</name>
    <name evidence="1" type="ORF">GWK63_04730</name>
</gene>
<reference evidence="1 2" key="1">
    <citation type="submission" date="2020-03" db="EMBL/GenBank/DDBJ databases">
        <title>Isolation of cellulose-producing strains, genome characterization and application of the synthesized cellulose films as an economical and sustainable material for piezoelectric sensor construction.</title>
        <authorList>
            <person name="Mangayil R.K."/>
        </authorList>
    </citation>
    <scope>NUCLEOTIDE SEQUENCE [LARGE SCALE GENOMIC DNA]</scope>
    <source>
        <strain evidence="1 2">ENS 9a1a</strain>
    </source>
</reference>
<dbReference type="EMBL" id="CP050139">
    <property type="protein sequence ID" value="QIP34879.1"/>
    <property type="molecule type" value="Genomic_DNA"/>
</dbReference>
<organism evidence="1 2">
    <name type="scientific">Komagataeibacter rhaeticus</name>
    <dbReference type="NCBI Taxonomy" id="215221"/>
    <lineage>
        <taxon>Bacteria</taxon>
        <taxon>Pseudomonadati</taxon>
        <taxon>Pseudomonadota</taxon>
        <taxon>Alphaproteobacteria</taxon>
        <taxon>Acetobacterales</taxon>
        <taxon>Acetobacteraceae</taxon>
        <taxon>Komagataeibacter</taxon>
    </lineage>
</organism>
<dbReference type="RefSeq" id="WP_074448733.1">
    <property type="nucleotide sequence ID" value="NZ_CP050139.1"/>
</dbReference>
<evidence type="ECO:0000313" key="2">
    <source>
        <dbReference type="Proteomes" id="UP000502533"/>
    </source>
</evidence>
<evidence type="ECO:0000313" key="1">
    <source>
        <dbReference type="EMBL" id="QIP34879.1"/>
    </source>
</evidence>
<name>A0A858JK10_9PROT</name>
<sequence>MAITITILKTKQISVPVRAGLQCGSGVCGYNA</sequence>
<dbReference type="Proteomes" id="UP000502533">
    <property type="component" value="Chromosome"/>
</dbReference>
<dbReference type="AlphaFoldDB" id="A0A858JK10"/>